<feature type="compositionally biased region" description="Polar residues" evidence="3">
    <location>
        <begin position="1"/>
        <end position="11"/>
    </location>
</feature>
<dbReference type="PANTHER" id="PTHR31001:SF84">
    <property type="entry name" value="FUNGAL SPECIFIC TRANSCRIPTION FACTOR"/>
    <property type="match status" value="1"/>
</dbReference>
<comment type="caution">
    <text evidence="5">The sequence shown here is derived from an EMBL/GenBank/DDBJ whole genome shotgun (WGS) entry which is preliminary data.</text>
</comment>
<evidence type="ECO:0000256" key="1">
    <source>
        <dbReference type="ARBA" id="ARBA00004123"/>
    </source>
</evidence>
<gene>
    <name evidence="5" type="ORF">FTOL_01940</name>
</gene>
<protein>
    <recommendedName>
        <fullName evidence="4">Xylanolytic transcriptional activator regulatory domain-containing protein</fullName>
    </recommendedName>
</protein>
<dbReference type="Pfam" id="PF04082">
    <property type="entry name" value="Fungal_trans"/>
    <property type="match status" value="1"/>
</dbReference>
<comment type="subcellular location">
    <subcellularLocation>
        <location evidence="1">Nucleus</location>
    </subcellularLocation>
</comment>
<name>A0AAE8SE53_9HYPO</name>
<dbReference type="GO" id="GO:0008270">
    <property type="term" value="F:zinc ion binding"/>
    <property type="evidence" value="ECO:0007669"/>
    <property type="project" value="InterPro"/>
</dbReference>
<dbReference type="InterPro" id="IPR050613">
    <property type="entry name" value="Sec_Metabolite_Reg"/>
</dbReference>
<evidence type="ECO:0000313" key="5">
    <source>
        <dbReference type="EMBL" id="SPJ72212.1"/>
    </source>
</evidence>
<feature type="domain" description="Xylanolytic transcriptional activator regulatory" evidence="4">
    <location>
        <begin position="205"/>
        <end position="277"/>
    </location>
</feature>
<dbReference type="InterPro" id="IPR007219">
    <property type="entry name" value="XnlR_reg_dom"/>
</dbReference>
<dbReference type="EMBL" id="ONZP01000055">
    <property type="protein sequence ID" value="SPJ72212.1"/>
    <property type="molecule type" value="Genomic_DNA"/>
</dbReference>
<dbReference type="PANTHER" id="PTHR31001">
    <property type="entry name" value="UNCHARACTERIZED TRANSCRIPTIONAL REGULATORY PROTEIN"/>
    <property type="match status" value="1"/>
</dbReference>
<keyword evidence="6" id="KW-1185">Reference proteome</keyword>
<organism evidence="5 6">
    <name type="scientific">Fusarium torulosum</name>
    <dbReference type="NCBI Taxonomy" id="33205"/>
    <lineage>
        <taxon>Eukaryota</taxon>
        <taxon>Fungi</taxon>
        <taxon>Dikarya</taxon>
        <taxon>Ascomycota</taxon>
        <taxon>Pezizomycotina</taxon>
        <taxon>Sordariomycetes</taxon>
        <taxon>Hypocreomycetidae</taxon>
        <taxon>Hypocreales</taxon>
        <taxon>Nectriaceae</taxon>
        <taxon>Fusarium</taxon>
    </lineage>
</organism>
<evidence type="ECO:0000256" key="2">
    <source>
        <dbReference type="ARBA" id="ARBA00023242"/>
    </source>
</evidence>
<dbReference type="Proteomes" id="UP001187734">
    <property type="component" value="Unassembled WGS sequence"/>
</dbReference>
<keyword evidence="2" id="KW-0539">Nucleus</keyword>
<dbReference type="SMART" id="SM00906">
    <property type="entry name" value="Fungal_trans"/>
    <property type="match status" value="1"/>
</dbReference>
<sequence>MSTHAQSVSTTLKRRRAQADEQINNESDRMNCPAAGLRRLLESGDSWEDSEYLHSLHNNTTSNDLTLIDPEADSQLQHALNILPAKPQLDALVEAFFSNINHHYNIIHPPTFIRQYVNWSRKRPQGSCQDVQFTTLILMMCACVTQHVEVESKPTSGHNASSEDFHDAGQKLSAAIPAGFYHITNIQWKILSICWFKGEAKFTEAWHTIGLAVQEAYELGLHKSQTSRTTPDAQTQIGRQAWRVLYCWNWQLSSTLGRPLMMPDIDSELEPLDSDLKGSTPAPTLHTKLQYQLISSLAKRWQTPQDINSPSEIRIYQGMVDSWVSSLPSVFSVHNPDTSNDVTWPWIVVHRHYIQTMAYFMLLQPYKAYLSSPSTNLSSTETQDLRAEAVNYSLKALQAAAQWASLVLEGDGQFHLIVLCLFDTAAFLSTTLDKDQAKTIPHGNEAVLAVDEAAKVLQQLQTTSHGAKSSYKLLRRILRRLNWTRGNAHPRTPLTGNMGQIGDDGCSHGLSSINSV</sequence>
<reference evidence="5" key="1">
    <citation type="submission" date="2018-03" db="EMBL/GenBank/DDBJ databases">
        <authorList>
            <person name="Guldener U."/>
        </authorList>
    </citation>
    <scope>NUCLEOTIDE SEQUENCE</scope>
</reference>
<evidence type="ECO:0000256" key="3">
    <source>
        <dbReference type="SAM" id="MobiDB-lite"/>
    </source>
</evidence>
<dbReference type="GO" id="GO:0003677">
    <property type="term" value="F:DNA binding"/>
    <property type="evidence" value="ECO:0007669"/>
    <property type="project" value="InterPro"/>
</dbReference>
<feature type="region of interest" description="Disordered" evidence="3">
    <location>
        <begin position="1"/>
        <end position="29"/>
    </location>
</feature>
<dbReference type="GO" id="GO:0006351">
    <property type="term" value="P:DNA-templated transcription"/>
    <property type="evidence" value="ECO:0007669"/>
    <property type="project" value="InterPro"/>
</dbReference>
<proteinExistence type="predicted"/>
<evidence type="ECO:0000313" key="6">
    <source>
        <dbReference type="Proteomes" id="UP001187734"/>
    </source>
</evidence>
<dbReference type="AlphaFoldDB" id="A0AAE8SE53"/>
<dbReference type="GO" id="GO:0005634">
    <property type="term" value="C:nucleus"/>
    <property type="evidence" value="ECO:0007669"/>
    <property type="project" value="UniProtKB-SubCell"/>
</dbReference>
<accession>A0AAE8SE53</accession>
<evidence type="ECO:0000259" key="4">
    <source>
        <dbReference type="SMART" id="SM00906"/>
    </source>
</evidence>
<dbReference type="CDD" id="cd12148">
    <property type="entry name" value="fungal_TF_MHR"/>
    <property type="match status" value="1"/>
</dbReference>